<dbReference type="AlphaFoldDB" id="A0AAE6V5Z1"/>
<organism evidence="4 5">
    <name type="scientific">Rathayibacter tanaceti</name>
    <dbReference type="NCBI Taxonomy" id="1671680"/>
    <lineage>
        <taxon>Bacteria</taxon>
        <taxon>Bacillati</taxon>
        <taxon>Actinomycetota</taxon>
        <taxon>Actinomycetes</taxon>
        <taxon>Micrococcales</taxon>
        <taxon>Microbacteriaceae</taxon>
        <taxon>Rathayibacter</taxon>
    </lineage>
</organism>
<evidence type="ECO:0000256" key="2">
    <source>
        <dbReference type="SAM" id="Phobius"/>
    </source>
</evidence>
<keyword evidence="2" id="KW-0472">Membrane</keyword>
<evidence type="ECO:0000313" key="5">
    <source>
        <dbReference type="Proteomes" id="UP000465031"/>
    </source>
</evidence>
<feature type="domain" description="PH" evidence="3">
    <location>
        <begin position="40"/>
        <end position="157"/>
    </location>
</feature>
<sequence length="184" mass="19497">MDRAAITIVIAAVVVLVFVGMLLSWRARRRRSADLVPEPVPAASLGAVRETLDLPYVATTRFEQPLERVVLPGLGFRGRAALRLHERGVVIAPVGERETVIPAELLRGAGQGSYVIDRAVEEGGLLVISWSPRGGDSVDSYLRVAEPALRSHLVAELQRLAGPDSSPSHPGAADGGPATTQKGS</sequence>
<evidence type="ECO:0000259" key="3">
    <source>
        <dbReference type="Pfam" id="PF25362"/>
    </source>
</evidence>
<proteinExistence type="predicted"/>
<dbReference type="RefSeq" id="WP_132504381.1">
    <property type="nucleotide sequence ID" value="NZ_CP047186.1"/>
</dbReference>
<dbReference type="EMBL" id="CP047186">
    <property type="protein sequence ID" value="QHC55385.1"/>
    <property type="molecule type" value="Genomic_DNA"/>
</dbReference>
<dbReference type="InterPro" id="IPR057446">
    <property type="entry name" value="PH_bac"/>
</dbReference>
<dbReference type="KEGG" id="rte:GSU10_06880"/>
<name>A0AAE6V5Z1_9MICO</name>
<dbReference type="Proteomes" id="UP000465031">
    <property type="component" value="Chromosome"/>
</dbReference>
<evidence type="ECO:0000256" key="1">
    <source>
        <dbReference type="SAM" id="MobiDB-lite"/>
    </source>
</evidence>
<protein>
    <recommendedName>
        <fullName evidence="3">PH domain-containing protein</fullName>
    </recommendedName>
</protein>
<dbReference type="Pfam" id="PF25362">
    <property type="entry name" value="bPH_11"/>
    <property type="match status" value="1"/>
</dbReference>
<accession>A0AAE6V5Z1</accession>
<keyword evidence="2" id="KW-0812">Transmembrane</keyword>
<feature type="transmembrane region" description="Helical" evidence="2">
    <location>
        <begin position="6"/>
        <end position="25"/>
    </location>
</feature>
<feature type="region of interest" description="Disordered" evidence="1">
    <location>
        <begin position="158"/>
        <end position="184"/>
    </location>
</feature>
<reference evidence="5" key="1">
    <citation type="submission" date="2019-12" db="EMBL/GenBank/DDBJ databases">
        <title>Complete and draft genome sequences of new strains and members of some known species of the genus Rathayibacter isolated from plants.</title>
        <authorList>
            <person name="Tarlachkov S.V."/>
            <person name="Starodumova I.P."/>
            <person name="Dorofeeva L.V."/>
            <person name="Prisyazhnaya N.V."/>
            <person name="Leyn S."/>
            <person name="Zlamal J."/>
            <person name="Elan M."/>
            <person name="Osterman A.L."/>
            <person name="Nadler S."/>
            <person name="Subbotin S.A."/>
            <person name="Evtushenko L.I."/>
        </authorList>
    </citation>
    <scope>NUCLEOTIDE SEQUENCE [LARGE SCALE GENOMIC DNA]</scope>
    <source>
        <strain evidence="5">VKM Ac-2761</strain>
    </source>
</reference>
<gene>
    <name evidence="4" type="ORF">GSU10_06880</name>
</gene>
<evidence type="ECO:0000313" key="4">
    <source>
        <dbReference type="EMBL" id="QHC55385.1"/>
    </source>
</evidence>
<keyword evidence="2" id="KW-1133">Transmembrane helix</keyword>